<sequence>MRKCWEKDTERPTAKTICEKFDEWLDDKNILSKLSTFKPVLKNSLSELSTFKPVLKNSDDYYAKLSRGGSRYIPQIDSVSR</sequence>
<name>A0ACA9NTL6_9GLOM</name>
<gene>
    <name evidence="1" type="ORF">SPELUC_LOCUS9926</name>
</gene>
<dbReference type="EMBL" id="CAJVPW010017379">
    <property type="protein sequence ID" value="CAG8676391.1"/>
    <property type="molecule type" value="Genomic_DNA"/>
</dbReference>
<dbReference type="Proteomes" id="UP000789366">
    <property type="component" value="Unassembled WGS sequence"/>
</dbReference>
<accession>A0ACA9NTL6</accession>
<protein>
    <submittedName>
        <fullName evidence="1">12362_t:CDS:1</fullName>
    </submittedName>
</protein>
<keyword evidence="2" id="KW-1185">Reference proteome</keyword>
<organism evidence="1 2">
    <name type="scientific">Cetraspora pellucida</name>
    <dbReference type="NCBI Taxonomy" id="1433469"/>
    <lineage>
        <taxon>Eukaryota</taxon>
        <taxon>Fungi</taxon>
        <taxon>Fungi incertae sedis</taxon>
        <taxon>Mucoromycota</taxon>
        <taxon>Glomeromycotina</taxon>
        <taxon>Glomeromycetes</taxon>
        <taxon>Diversisporales</taxon>
        <taxon>Gigasporaceae</taxon>
        <taxon>Cetraspora</taxon>
    </lineage>
</organism>
<evidence type="ECO:0000313" key="2">
    <source>
        <dbReference type="Proteomes" id="UP000789366"/>
    </source>
</evidence>
<evidence type="ECO:0000313" key="1">
    <source>
        <dbReference type="EMBL" id="CAG8676391.1"/>
    </source>
</evidence>
<proteinExistence type="predicted"/>
<comment type="caution">
    <text evidence="1">The sequence shown here is derived from an EMBL/GenBank/DDBJ whole genome shotgun (WGS) entry which is preliminary data.</text>
</comment>
<feature type="non-terminal residue" evidence="1">
    <location>
        <position position="81"/>
    </location>
</feature>
<reference evidence="1" key="1">
    <citation type="submission" date="2021-06" db="EMBL/GenBank/DDBJ databases">
        <authorList>
            <person name="Kallberg Y."/>
            <person name="Tangrot J."/>
            <person name="Rosling A."/>
        </authorList>
    </citation>
    <scope>NUCLEOTIDE SEQUENCE</scope>
    <source>
        <strain evidence="1">28 12/20/2015</strain>
    </source>
</reference>